<keyword evidence="7" id="KW-0653">Protein transport</keyword>
<evidence type="ECO:0000256" key="6">
    <source>
        <dbReference type="ARBA" id="ARBA00022692"/>
    </source>
</evidence>
<proteinExistence type="inferred from homology"/>
<evidence type="ECO:0000256" key="5">
    <source>
        <dbReference type="ARBA" id="ARBA00022475"/>
    </source>
</evidence>
<sequence>MSLLDLIISPAAAQAAPAQQGSPMSLLIMMVLFFAVFYFMAIRPQMKRAKEHRALLAGLSKGDEVIMAGGIAGRVEELGESFVGVEIADGVKIKVQKNAITAVLPKGSLKSA</sequence>
<dbReference type="PANTHER" id="PTHR33909">
    <property type="entry name" value="SEC TRANSLOCON ACCESSORY COMPLEX SUBUNIT YAJC"/>
    <property type="match status" value="1"/>
</dbReference>
<comment type="caution">
    <text evidence="12">The sequence shown here is derived from an EMBL/GenBank/DDBJ whole genome shotgun (WGS) entry which is preliminary data.</text>
</comment>
<evidence type="ECO:0000256" key="3">
    <source>
        <dbReference type="ARBA" id="ARBA00014962"/>
    </source>
</evidence>
<gene>
    <name evidence="12" type="primary">yajC</name>
    <name evidence="12" type="ORF">GCM10010960_04040</name>
</gene>
<keyword evidence="13" id="KW-1185">Reference proteome</keyword>
<dbReference type="Proteomes" id="UP000632858">
    <property type="component" value="Unassembled WGS sequence"/>
</dbReference>
<dbReference type="SMART" id="SM01323">
    <property type="entry name" value="YajC"/>
    <property type="match status" value="1"/>
</dbReference>
<reference evidence="12" key="1">
    <citation type="journal article" date="2014" name="Int. J. Syst. Evol. Microbiol.">
        <title>Complete genome sequence of Corynebacterium casei LMG S-19264T (=DSM 44701T), isolated from a smear-ripened cheese.</title>
        <authorList>
            <consortium name="US DOE Joint Genome Institute (JGI-PGF)"/>
            <person name="Walter F."/>
            <person name="Albersmeier A."/>
            <person name="Kalinowski J."/>
            <person name="Ruckert C."/>
        </authorList>
    </citation>
    <scope>NUCLEOTIDE SEQUENCE</scope>
    <source>
        <strain evidence="12">CGMCC 1.12726</strain>
    </source>
</reference>
<keyword evidence="8 11" id="KW-1133">Transmembrane helix</keyword>
<dbReference type="AlphaFoldDB" id="A0A917CDB6"/>
<reference evidence="12" key="2">
    <citation type="submission" date="2020-09" db="EMBL/GenBank/DDBJ databases">
        <authorList>
            <person name="Sun Q."/>
            <person name="Zhou Y."/>
        </authorList>
    </citation>
    <scope>NUCLEOTIDE SEQUENCE</scope>
    <source>
        <strain evidence="12">CGMCC 1.12726</strain>
    </source>
</reference>
<evidence type="ECO:0000313" key="13">
    <source>
        <dbReference type="Proteomes" id="UP000632858"/>
    </source>
</evidence>
<evidence type="ECO:0000256" key="4">
    <source>
        <dbReference type="ARBA" id="ARBA00022448"/>
    </source>
</evidence>
<dbReference type="PANTHER" id="PTHR33909:SF1">
    <property type="entry name" value="SEC TRANSLOCON ACCESSORY COMPLEX SUBUNIT YAJC"/>
    <property type="match status" value="1"/>
</dbReference>
<keyword evidence="10 11" id="KW-0472">Membrane</keyword>
<keyword evidence="4" id="KW-0813">Transport</keyword>
<evidence type="ECO:0000256" key="1">
    <source>
        <dbReference type="ARBA" id="ARBA00004162"/>
    </source>
</evidence>
<evidence type="ECO:0000256" key="10">
    <source>
        <dbReference type="ARBA" id="ARBA00023136"/>
    </source>
</evidence>
<dbReference type="InterPro" id="IPR003849">
    <property type="entry name" value="Preprotein_translocase_YajC"/>
</dbReference>
<dbReference type="PRINTS" id="PR01853">
    <property type="entry name" value="YAJCTRNLCASE"/>
</dbReference>
<organism evidence="12 13">
    <name type="scientific">Arenimonas maotaiensis</name>
    <dbReference type="NCBI Taxonomy" id="1446479"/>
    <lineage>
        <taxon>Bacteria</taxon>
        <taxon>Pseudomonadati</taxon>
        <taxon>Pseudomonadota</taxon>
        <taxon>Gammaproteobacteria</taxon>
        <taxon>Lysobacterales</taxon>
        <taxon>Lysobacteraceae</taxon>
        <taxon>Arenimonas</taxon>
    </lineage>
</organism>
<feature type="transmembrane region" description="Helical" evidence="11">
    <location>
        <begin position="25"/>
        <end position="42"/>
    </location>
</feature>
<dbReference type="GO" id="GO:0015031">
    <property type="term" value="P:protein transport"/>
    <property type="evidence" value="ECO:0007669"/>
    <property type="project" value="UniProtKB-KW"/>
</dbReference>
<dbReference type="EMBL" id="BMFO01000001">
    <property type="protein sequence ID" value="GGF85251.1"/>
    <property type="molecule type" value="Genomic_DNA"/>
</dbReference>
<evidence type="ECO:0000256" key="7">
    <source>
        <dbReference type="ARBA" id="ARBA00022927"/>
    </source>
</evidence>
<dbReference type="RefSeq" id="WP_188447209.1">
    <property type="nucleotide sequence ID" value="NZ_BMFO01000001.1"/>
</dbReference>
<evidence type="ECO:0000256" key="11">
    <source>
        <dbReference type="SAM" id="Phobius"/>
    </source>
</evidence>
<keyword evidence="5" id="KW-1003">Cell membrane</keyword>
<comment type="similarity">
    <text evidence="2">Belongs to the YajC family.</text>
</comment>
<evidence type="ECO:0000256" key="2">
    <source>
        <dbReference type="ARBA" id="ARBA00006742"/>
    </source>
</evidence>
<dbReference type="Pfam" id="PF02699">
    <property type="entry name" value="YajC"/>
    <property type="match status" value="1"/>
</dbReference>
<keyword evidence="9" id="KW-0811">Translocation</keyword>
<accession>A0A917CDB6</accession>
<evidence type="ECO:0000256" key="8">
    <source>
        <dbReference type="ARBA" id="ARBA00022989"/>
    </source>
</evidence>
<keyword evidence="6 11" id="KW-0812">Transmembrane</keyword>
<comment type="subcellular location">
    <subcellularLocation>
        <location evidence="1">Cell membrane</location>
        <topology evidence="1">Single-pass membrane protein</topology>
    </subcellularLocation>
</comment>
<protein>
    <recommendedName>
        <fullName evidence="3">Sec translocon accessory complex subunit YajC</fullName>
    </recommendedName>
</protein>
<name>A0A917CDB6_9GAMM</name>
<evidence type="ECO:0000313" key="12">
    <source>
        <dbReference type="EMBL" id="GGF85251.1"/>
    </source>
</evidence>
<dbReference type="GO" id="GO:0005886">
    <property type="term" value="C:plasma membrane"/>
    <property type="evidence" value="ECO:0007669"/>
    <property type="project" value="UniProtKB-SubCell"/>
</dbReference>
<evidence type="ECO:0000256" key="9">
    <source>
        <dbReference type="ARBA" id="ARBA00023010"/>
    </source>
</evidence>
<dbReference type="NCBIfam" id="TIGR00739">
    <property type="entry name" value="yajC"/>
    <property type="match status" value="1"/>
</dbReference>